<dbReference type="OrthoDB" id="1449101at2"/>
<evidence type="ECO:0000313" key="3">
    <source>
        <dbReference type="Proteomes" id="UP000305939"/>
    </source>
</evidence>
<protein>
    <submittedName>
        <fullName evidence="2">Uncharacterized protein</fullName>
    </submittedName>
</protein>
<dbReference type="Proteomes" id="UP000305939">
    <property type="component" value="Unassembled WGS sequence"/>
</dbReference>
<gene>
    <name evidence="2" type="ORF">E7Z59_07125</name>
</gene>
<dbReference type="RefSeq" id="WP_136335633.1">
    <property type="nucleotide sequence ID" value="NZ_QXMP01000033.1"/>
</dbReference>
<organism evidence="2 3">
    <name type="scientific">Robertkochia marina</name>
    <dbReference type="NCBI Taxonomy" id="1227945"/>
    <lineage>
        <taxon>Bacteria</taxon>
        <taxon>Pseudomonadati</taxon>
        <taxon>Bacteroidota</taxon>
        <taxon>Flavobacteriia</taxon>
        <taxon>Flavobacteriales</taxon>
        <taxon>Flavobacteriaceae</taxon>
        <taxon>Robertkochia</taxon>
    </lineage>
</organism>
<reference evidence="2 3" key="1">
    <citation type="submission" date="2019-04" db="EMBL/GenBank/DDBJ databases">
        <title>Draft genome sequence of Robertkochia marina CC-AMO-30D.</title>
        <authorList>
            <person name="Hameed A."/>
            <person name="Lin S.-Y."/>
            <person name="Shahina M."/>
            <person name="Lai W.-A."/>
            <person name="Young C.-C."/>
        </authorList>
    </citation>
    <scope>NUCLEOTIDE SEQUENCE [LARGE SCALE GENOMIC DNA]</scope>
    <source>
        <strain evidence="2 3">CC-AMO-30D</strain>
    </source>
</reference>
<evidence type="ECO:0000313" key="2">
    <source>
        <dbReference type="EMBL" id="THD67427.1"/>
    </source>
</evidence>
<comment type="caution">
    <text evidence="2">The sequence shown here is derived from an EMBL/GenBank/DDBJ whole genome shotgun (WGS) entry which is preliminary data.</text>
</comment>
<keyword evidence="1" id="KW-1133">Transmembrane helix</keyword>
<feature type="transmembrane region" description="Helical" evidence="1">
    <location>
        <begin position="6"/>
        <end position="30"/>
    </location>
</feature>
<keyword evidence="1" id="KW-0472">Membrane</keyword>
<keyword evidence="3" id="KW-1185">Reference proteome</keyword>
<sequence>MIYKLIINVLALIVLIIIGIILFYNIKWFLFQRPKENKRGWRTKSSGRDNIIYQEKIENEWKGIEIQGEMLVGRKSKVLYFNSEKEWKRYPEWAQNRNQIIERIKMEWPPERTEYQN</sequence>
<dbReference type="EMBL" id="SSMC01000002">
    <property type="protein sequence ID" value="THD67427.1"/>
    <property type="molecule type" value="Genomic_DNA"/>
</dbReference>
<name>A0A4S3M066_9FLAO</name>
<evidence type="ECO:0000256" key="1">
    <source>
        <dbReference type="SAM" id="Phobius"/>
    </source>
</evidence>
<accession>A0A4S3M066</accession>
<proteinExistence type="predicted"/>
<dbReference type="AlphaFoldDB" id="A0A4S3M066"/>
<keyword evidence="1" id="KW-0812">Transmembrane</keyword>